<protein>
    <submittedName>
        <fullName evidence="1">Uncharacterized protein</fullName>
    </submittedName>
</protein>
<dbReference type="EMBL" id="BK015505">
    <property type="protein sequence ID" value="DAE10201.1"/>
    <property type="molecule type" value="Genomic_DNA"/>
</dbReference>
<sequence>MGAICTDICILLRGYINKYYLFIYPLKRIEISPIKRI</sequence>
<reference evidence="1" key="1">
    <citation type="journal article" date="2021" name="Proc. Natl. Acad. Sci. U.S.A.">
        <title>A Catalog of Tens of Thousands of Viruses from Human Metagenomes Reveals Hidden Associations with Chronic Diseases.</title>
        <authorList>
            <person name="Tisza M.J."/>
            <person name="Buck C.B."/>
        </authorList>
    </citation>
    <scope>NUCLEOTIDE SEQUENCE</scope>
    <source>
        <strain evidence="1">CtzS633</strain>
    </source>
</reference>
<evidence type="ECO:0000313" key="1">
    <source>
        <dbReference type="EMBL" id="DAE10201.1"/>
    </source>
</evidence>
<organism evidence="1">
    <name type="scientific">Myoviridae sp. ctzS633</name>
    <dbReference type="NCBI Taxonomy" id="2825212"/>
    <lineage>
        <taxon>Viruses</taxon>
        <taxon>Duplodnaviria</taxon>
        <taxon>Heunggongvirae</taxon>
        <taxon>Uroviricota</taxon>
        <taxon>Caudoviricetes</taxon>
    </lineage>
</organism>
<accession>A0A8S5PUJ3</accession>
<proteinExistence type="predicted"/>
<name>A0A8S5PUJ3_9CAUD</name>